<proteinExistence type="predicted"/>
<reference evidence="1" key="1">
    <citation type="submission" date="2020-03" db="EMBL/GenBank/DDBJ databases">
        <title>The deep terrestrial virosphere.</title>
        <authorList>
            <person name="Holmfeldt K."/>
            <person name="Nilsson E."/>
            <person name="Simone D."/>
            <person name="Lopez-Fernandez M."/>
            <person name="Wu X."/>
            <person name="de Brujin I."/>
            <person name="Lundin D."/>
            <person name="Andersson A."/>
            <person name="Bertilsson S."/>
            <person name="Dopson M."/>
        </authorList>
    </citation>
    <scope>NUCLEOTIDE SEQUENCE</scope>
    <source>
        <strain evidence="1">MM415A02929</strain>
    </source>
</reference>
<dbReference type="EMBL" id="MT141923">
    <property type="protein sequence ID" value="QJA72090.1"/>
    <property type="molecule type" value="Genomic_DNA"/>
</dbReference>
<dbReference type="AlphaFoldDB" id="A0A6M3JQE6"/>
<protein>
    <submittedName>
        <fullName evidence="1">Uncharacterized protein</fullName>
    </submittedName>
</protein>
<organism evidence="1">
    <name type="scientific">viral metagenome</name>
    <dbReference type="NCBI Taxonomy" id="1070528"/>
    <lineage>
        <taxon>unclassified sequences</taxon>
        <taxon>metagenomes</taxon>
        <taxon>organismal metagenomes</taxon>
    </lineage>
</organism>
<sequence length="89" mass="9666">MDIENNASPVRIKINSDIMAPVFRDYPGATLENDAATDTGRDAIVFLHIFAIHICLTAFPMHPASTYGNFSGTQKKEALPIAATPVYLS</sequence>
<accession>A0A6M3JQE6</accession>
<evidence type="ECO:0000313" key="1">
    <source>
        <dbReference type="EMBL" id="QJA72090.1"/>
    </source>
</evidence>
<name>A0A6M3JQE6_9ZZZZ</name>
<gene>
    <name evidence="1" type="ORF">MM415A02929_0012</name>
</gene>